<feature type="binding site" evidence="5">
    <location>
        <position position="92"/>
    </location>
    <ligand>
        <name>Mg(2+)</name>
        <dbReference type="ChEBI" id="CHEBI:18420"/>
        <label>1</label>
        <note>catalytic</note>
    </ligand>
</feature>
<keyword evidence="6" id="KW-0378">Hydrolase</keyword>
<dbReference type="PANTHER" id="PTHR20854:SF4">
    <property type="entry name" value="INOSITOL-1-MONOPHOSPHATASE-RELATED"/>
    <property type="match status" value="1"/>
</dbReference>
<dbReference type="GO" id="GO:0008934">
    <property type="term" value="F:inositol monophosphate 1-phosphatase activity"/>
    <property type="evidence" value="ECO:0007669"/>
    <property type="project" value="TreeGrafter"/>
</dbReference>
<evidence type="ECO:0000313" key="6">
    <source>
        <dbReference type="EMBL" id="MBP1986466.1"/>
    </source>
</evidence>
<name>A0A8T4GUB1_9EURY</name>
<feature type="binding site" evidence="5">
    <location>
        <position position="217"/>
    </location>
    <ligand>
        <name>Mg(2+)</name>
        <dbReference type="ChEBI" id="CHEBI:18420"/>
        <label>1</label>
        <note>catalytic</note>
    </ligand>
</feature>
<dbReference type="RefSeq" id="WP_209490778.1">
    <property type="nucleotide sequence ID" value="NZ_JAGGLC010000002.1"/>
</dbReference>
<proteinExistence type="inferred from homology"/>
<dbReference type="GO" id="GO:0007165">
    <property type="term" value="P:signal transduction"/>
    <property type="evidence" value="ECO:0007669"/>
    <property type="project" value="TreeGrafter"/>
</dbReference>
<dbReference type="OrthoDB" id="58111at2157"/>
<evidence type="ECO:0000256" key="2">
    <source>
        <dbReference type="ARBA" id="ARBA00013093"/>
    </source>
</evidence>
<organism evidence="6 7">
    <name type="scientific">Halolamina salifodinae</name>
    <dbReference type="NCBI Taxonomy" id="1202767"/>
    <lineage>
        <taxon>Archaea</taxon>
        <taxon>Methanobacteriati</taxon>
        <taxon>Methanobacteriota</taxon>
        <taxon>Stenosarchaea group</taxon>
        <taxon>Halobacteria</taxon>
        <taxon>Halobacteriales</taxon>
        <taxon>Haloferacaceae</taxon>
    </lineage>
</organism>
<keyword evidence="5" id="KW-0479">Metal-binding</keyword>
<keyword evidence="3" id="KW-0119">Carbohydrate metabolism</keyword>
<dbReference type="GO" id="GO:0006020">
    <property type="term" value="P:inositol metabolic process"/>
    <property type="evidence" value="ECO:0007669"/>
    <property type="project" value="TreeGrafter"/>
</dbReference>
<dbReference type="EC" id="3.1.3.11" evidence="2"/>
<comment type="caution">
    <text evidence="6">The sequence shown here is derived from an EMBL/GenBank/DDBJ whole genome shotgun (WGS) entry which is preliminary data.</text>
</comment>
<dbReference type="GO" id="GO:0042132">
    <property type="term" value="F:fructose 1,6-bisphosphate 1-phosphatase activity"/>
    <property type="evidence" value="ECO:0007669"/>
    <property type="project" value="UniProtKB-EC"/>
</dbReference>
<evidence type="ECO:0000256" key="5">
    <source>
        <dbReference type="PIRSR" id="PIRSR600760-2"/>
    </source>
</evidence>
<dbReference type="PRINTS" id="PR00377">
    <property type="entry name" value="IMPHPHTASES"/>
</dbReference>
<dbReference type="Pfam" id="PF00459">
    <property type="entry name" value="Inositol_P"/>
    <property type="match status" value="1"/>
</dbReference>
<dbReference type="PANTHER" id="PTHR20854">
    <property type="entry name" value="INOSITOL MONOPHOSPHATASE"/>
    <property type="match status" value="1"/>
</dbReference>
<protein>
    <recommendedName>
        <fullName evidence="2">fructose-bisphosphatase</fullName>
        <ecNumber evidence="2">3.1.3.11</ecNumber>
    </recommendedName>
</protein>
<dbReference type="Proteomes" id="UP000823736">
    <property type="component" value="Unassembled WGS sequence"/>
</dbReference>
<dbReference type="Gene3D" id="3.40.190.80">
    <property type="match status" value="1"/>
</dbReference>
<feature type="binding site" evidence="5">
    <location>
        <position position="93"/>
    </location>
    <ligand>
        <name>Mg(2+)</name>
        <dbReference type="ChEBI" id="CHEBI:18420"/>
        <label>2</label>
    </ligand>
</feature>
<reference evidence="6" key="1">
    <citation type="submission" date="2021-03" db="EMBL/GenBank/DDBJ databases">
        <title>Genomic Encyclopedia of Type Strains, Phase IV (KMG-IV): sequencing the most valuable type-strain genomes for metagenomic binning, comparative biology and taxonomic classification.</title>
        <authorList>
            <person name="Goeker M."/>
        </authorList>
    </citation>
    <scope>NUCLEOTIDE SEQUENCE</scope>
    <source>
        <strain evidence="6">DSM 26232</strain>
    </source>
</reference>
<dbReference type="Gene3D" id="3.30.540.10">
    <property type="entry name" value="Fructose-1,6-Bisphosphatase, subunit A, domain 1"/>
    <property type="match status" value="1"/>
</dbReference>
<comment type="similarity">
    <text evidence="4">Belongs to the inositol monophosphatase superfamily. FBPase class 4 family.</text>
</comment>
<evidence type="ECO:0000256" key="3">
    <source>
        <dbReference type="ARBA" id="ARBA00023277"/>
    </source>
</evidence>
<accession>A0A8T4GUB1</accession>
<evidence type="ECO:0000256" key="1">
    <source>
        <dbReference type="ARBA" id="ARBA00001273"/>
    </source>
</evidence>
<sequence length="263" mass="27748">MDANSRLTLAHEAARTGAELAMSGFRDDFTVESKESELDSVTEFDREVQRRLAGLLRENDGGATIVGEEELPDVDTRTTIPESGDAWIVDPIDGTNNFVVGNHVWGVAVSAVEGGDAVAAVNEFPSLGDTYAAGDDGATRNGEPCSVSDRTNPGTFTINPIFGLSPHHRRKLSEYVDVIAEEFGDSRRFGSSQFALSSVAAGELDAAVSGIRLAPWDTVGGVHLVRQAGGTVTDLDGEPWTPTSSGIIASNGEAHDELVAAFD</sequence>
<keyword evidence="7" id="KW-1185">Reference proteome</keyword>
<dbReference type="CDD" id="cd01637">
    <property type="entry name" value="IMPase_like"/>
    <property type="match status" value="1"/>
</dbReference>
<gene>
    <name evidence="6" type="ORF">J2753_000960</name>
</gene>
<evidence type="ECO:0000256" key="4">
    <source>
        <dbReference type="ARBA" id="ARBA00038103"/>
    </source>
</evidence>
<dbReference type="AlphaFoldDB" id="A0A8T4GUB1"/>
<comment type="cofactor">
    <cofactor evidence="5">
        <name>Mg(2+)</name>
        <dbReference type="ChEBI" id="CHEBI:18420"/>
    </cofactor>
</comment>
<comment type="catalytic activity">
    <reaction evidence="1">
        <text>beta-D-fructose 1,6-bisphosphate + H2O = beta-D-fructose 6-phosphate + phosphate</text>
        <dbReference type="Rhea" id="RHEA:11064"/>
        <dbReference type="ChEBI" id="CHEBI:15377"/>
        <dbReference type="ChEBI" id="CHEBI:32966"/>
        <dbReference type="ChEBI" id="CHEBI:43474"/>
        <dbReference type="ChEBI" id="CHEBI:57634"/>
        <dbReference type="EC" id="3.1.3.11"/>
    </reaction>
</comment>
<dbReference type="EMBL" id="JAGGLC010000002">
    <property type="protein sequence ID" value="MBP1986466.1"/>
    <property type="molecule type" value="Genomic_DNA"/>
</dbReference>
<dbReference type="GO" id="GO:0046872">
    <property type="term" value="F:metal ion binding"/>
    <property type="evidence" value="ECO:0007669"/>
    <property type="project" value="UniProtKB-KW"/>
</dbReference>
<keyword evidence="5" id="KW-0460">Magnesium</keyword>
<dbReference type="SUPFAM" id="SSF56655">
    <property type="entry name" value="Carbohydrate phosphatase"/>
    <property type="match status" value="1"/>
</dbReference>
<evidence type="ECO:0000313" key="7">
    <source>
        <dbReference type="Proteomes" id="UP000823736"/>
    </source>
</evidence>
<feature type="binding site" evidence="5">
    <location>
        <position position="90"/>
    </location>
    <ligand>
        <name>Mg(2+)</name>
        <dbReference type="ChEBI" id="CHEBI:18420"/>
        <label>2</label>
    </ligand>
</feature>
<feature type="binding site" evidence="5">
    <location>
        <position position="68"/>
    </location>
    <ligand>
        <name>Mg(2+)</name>
        <dbReference type="ChEBI" id="CHEBI:18420"/>
        <label>1</label>
        <note>catalytic</note>
    </ligand>
</feature>
<dbReference type="InterPro" id="IPR000760">
    <property type="entry name" value="Inositol_monophosphatase-like"/>
</dbReference>